<proteinExistence type="predicted"/>
<protein>
    <submittedName>
        <fullName evidence="1">Uncharacterized protein</fullName>
    </submittedName>
</protein>
<organism evidence="1 2">
    <name type="scientific">Caerostris darwini</name>
    <dbReference type="NCBI Taxonomy" id="1538125"/>
    <lineage>
        <taxon>Eukaryota</taxon>
        <taxon>Metazoa</taxon>
        <taxon>Ecdysozoa</taxon>
        <taxon>Arthropoda</taxon>
        <taxon>Chelicerata</taxon>
        <taxon>Arachnida</taxon>
        <taxon>Araneae</taxon>
        <taxon>Araneomorphae</taxon>
        <taxon>Entelegynae</taxon>
        <taxon>Araneoidea</taxon>
        <taxon>Araneidae</taxon>
        <taxon>Caerostris</taxon>
    </lineage>
</organism>
<reference evidence="1 2" key="1">
    <citation type="submission" date="2021-06" db="EMBL/GenBank/DDBJ databases">
        <title>Caerostris darwini draft genome.</title>
        <authorList>
            <person name="Kono N."/>
            <person name="Arakawa K."/>
        </authorList>
    </citation>
    <scope>NUCLEOTIDE SEQUENCE [LARGE SCALE GENOMIC DNA]</scope>
</reference>
<dbReference type="AlphaFoldDB" id="A0AAV4QD30"/>
<keyword evidence="2" id="KW-1185">Reference proteome</keyword>
<accession>A0AAV4QD30</accession>
<evidence type="ECO:0000313" key="2">
    <source>
        <dbReference type="Proteomes" id="UP001054837"/>
    </source>
</evidence>
<evidence type="ECO:0000313" key="1">
    <source>
        <dbReference type="EMBL" id="GIY07015.1"/>
    </source>
</evidence>
<comment type="caution">
    <text evidence="1">The sequence shown here is derived from an EMBL/GenBank/DDBJ whole genome shotgun (WGS) entry which is preliminary data.</text>
</comment>
<dbReference type="Proteomes" id="UP001054837">
    <property type="component" value="Unassembled WGS sequence"/>
</dbReference>
<dbReference type="EMBL" id="BPLQ01004281">
    <property type="protein sequence ID" value="GIY07015.1"/>
    <property type="molecule type" value="Genomic_DNA"/>
</dbReference>
<gene>
    <name evidence="1" type="ORF">CDAR_14381</name>
</gene>
<name>A0AAV4QD30_9ARAC</name>
<sequence>MYIFHGCLMYNNEVQFSPNQAAIGIALRDKPRHIRKTDNLSLAYTSNATFCERGEMHTNDYIFNTTGSHLSSLDVDTILRLATRKQELGTRSWFWNWVPHL</sequence>